<dbReference type="InterPro" id="IPR025558">
    <property type="entry name" value="DUF4283"/>
</dbReference>
<accession>A0AAF0UP86</accession>
<dbReference type="SUPFAM" id="SSF48371">
    <property type="entry name" value="ARM repeat"/>
    <property type="match status" value="1"/>
</dbReference>
<dbReference type="Pfam" id="PF02854">
    <property type="entry name" value="MIF4G"/>
    <property type="match status" value="1"/>
</dbReference>
<dbReference type="Pfam" id="PF14111">
    <property type="entry name" value="DUF4283"/>
    <property type="match status" value="1"/>
</dbReference>
<evidence type="ECO:0000259" key="3">
    <source>
        <dbReference type="Pfam" id="PF14111"/>
    </source>
</evidence>
<keyword evidence="1" id="KW-1133">Transmembrane helix</keyword>
<organism evidence="4 5">
    <name type="scientific">Solanum verrucosum</name>
    <dbReference type="NCBI Taxonomy" id="315347"/>
    <lineage>
        <taxon>Eukaryota</taxon>
        <taxon>Viridiplantae</taxon>
        <taxon>Streptophyta</taxon>
        <taxon>Embryophyta</taxon>
        <taxon>Tracheophyta</taxon>
        <taxon>Spermatophyta</taxon>
        <taxon>Magnoliopsida</taxon>
        <taxon>eudicotyledons</taxon>
        <taxon>Gunneridae</taxon>
        <taxon>Pentapetalae</taxon>
        <taxon>asterids</taxon>
        <taxon>lamiids</taxon>
        <taxon>Solanales</taxon>
        <taxon>Solanaceae</taxon>
        <taxon>Solanoideae</taxon>
        <taxon>Solaneae</taxon>
        <taxon>Solanum</taxon>
    </lineage>
</organism>
<dbReference type="InterPro" id="IPR016024">
    <property type="entry name" value="ARM-type_fold"/>
</dbReference>
<dbReference type="GO" id="GO:0003723">
    <property type="term" value="F:RNA binding"/>
    <property type="evidence" value="ECO:0007669"/>
    <property type="project" value="InterPro"/>
</dbReference>
<sequence>MSSWRSLLLRLGEKCPEYAGNADFKDQIDACHSLVRREIEHSGDDVFPVRTLSCLLILLVVFVVGIEKAHFLLQCAEQLPHKIPLYGTLDALETGQCNKIRILMRFLTVLMCSKVIQPSALVVIFESLLSSAATTVDEEKGIPSWQARADFYITCILSCLPWGGAELVEMPEVTIMKALRLVPQLILYIIIIGVVVVVVVVLLLLLLFITVGIIITILMIAEISPREFMYFRANAELPTSHVDFQQVPEEIERVMVGVEAYLSIRRRVSDAGVSVFEDIEETNNVVNEKENNIYYNAGFKSYEIVRCKYDTESWFEWTERSRKLVRRVKVSIKVLRWLVATFIEASKLQGNVVKRWKMKDHYSEFFCTLKYNNSGRYISFVATQGQSKSVIITPESKHMEGWGNIAYKIARFTYEPTKEQNTQISNLKRPEVSYKEAICRSRWTVEAKAVGMSQEVSTKIGGEPSKSENELLKRCIVGRFRNHLQESPNLNDVRKWACNNWKSAAGVNVSAMNDGEYLFELPSRTAAEHVLSGHWSWKNTTLDLQWWRPTAGCWPAEINRDWCGGFFETEEETSLKNHLYWARIKVKGDGRKVPKEIEVVERGFVYTIPVWCEIPVTVRKVELEKENQYHYLAGNEGRQAYSELMAAEIKDGHVGTSKEGFFLNGGARGRDLKGKGKSNDLMCHSRRKNKLGPFLDPLISENAQSYNDPVQSLDLVNVEVQAFTKAGTLNKTSQRRESIEGKEMLQISEVQGVTSTIKDREVYCMAGEVEINEGFQGEDCNIITEEVIPLGIQFPEENFTQTATPAWIQQHIMRLSKEFGVDFKGCEEKAAELFQKIDRNKLENKVIQNEQKVQKRKGLNELKSLELDTNFMSYGTRSKGGFLAIKDQ</sequence>
<evidence type="ECO:0000256" key="1">
    <source>
        <dbReference type="SAM" id="Phobius"/>
    </source>
</evidence>
<proteinExistence type="predicted"/>
<name>A0AAF0UP86_SOLVR</name>
<dbReference type="InterPro" id="IPR003890">
    <property type="entry name" value="MIF4G-like_typ-3"/>
</dbReference>
<dbReference type="AlphaFoldDB" id="A0AAF0UP86"/>
<gene>
    <name evidence="4" type="ORF">MTR67_042071</name>
</gene>
<dbReference type="Gene3D" id="1.25.40.180">
    <property type="match status" value="1"/>
</dbReference>
<dbReference type="PANTHER" id="PTHR34427">
    <property type="entry name" value="DUF4283 DOMAIN PROTEIN"/>
    <property type="match status" value="1"/>
</dbReference>
<dbReference type="PANTHER" id="PTHR34427:SF15">
    <property type="entry name" value="DUF4283 DOMAIN-CONTAINING PROTEIN"/>
    <property type="match status" value="1"/>
</dbReference>
<keyword evidence="1" id="KW-0812">Transmembrane</keyword>
<protein>
    <recommendedName>
        <fullName evidence="6">DUF4283 domain-containing protein</fullName>
    </recommendedName>
</protein>
<evidence type="ECO:0000259" key="2">
    <source>
        <dbReference type="Pfam" id="PF02854"/>
    </source>
</evidence>
<feature type="transmembrane region" description="Helical" evidence="1">
    <location>
        <begin position="185"/>
        <end position="218"/>
    </location>
</feature>
<feature type="domain" description="DUF4283" evidence="3">
    <location>
        <begin position="469"/>
        <end position="554"/>
    </location>
</feature>
<evidence type="ECO:0000313" key="5">
    <source>
        <dbReference type="Proteomes" id="UP001234989"/>
    </source>
</evidence>
<feature type="domain" description="MIF4G" evidence="2">
    <location>
        <begin position="88"/>
        <end position="167"/>
    </location>
</feature>
<evidence type="ECO:0008006" key="6">
    <source>
        <dbReference type="Google" id="ProtNLM"/>
    </source>
</evidence>
<keyword evidence="1" id="KW-0472">Membrane</keyword>
<dbReference type="EMBL" id="CP133621">
    <property type="protein sequence ID" value="WMV48686.1"/>
    <property type="molecule type" value="Genomic_DNA"/>
</dbReference>
<reference evidence="4" key="1">
    <citation type="submission" date="2023-08" db="EMBL/GenBank/DDBJ databases">
        <title>A de novo genome assembly of Solanum verrucosum Schlechtendal, a Mexican diploid species geographically isolated from the other diploid A-genome species in potato relatives.</title>
        <authorList>
            <person name="Hosaka K."/>
        </authorList>
    </citation>
    <scope>NUCLEOTIDE SEQUENCE</scope>
    <source>
        <tissue evidence="4">Young leaves</tissue>
    </source>
</reference>
<keyword evidence="5" id="KW-1185">Reference proteome</keyword>
<feature type="transmembrane region" description="Helical" evidence="1">
    <location>
        <begin position="47"/>
        <end position="66"/>
    </location>
</feature>
<evidence type="ECO:0000313" key="4">
    <source>
        <dbReference type="EMBL" id="WMV48686.1"/>
    </source>
</evidence>
<dbReference type="Proteomes" id="UP001234989">
    <property type="component" value="Chromosome 10"/>
</dbReference>